<evidence type="ECO:0000313" key="3">
    <source>
        <dbReference type="Proteomes" id="UP000306102"/>
    </source>
</evidence>
<protein>
    <submittedName>
        <fullName evidence="2">Uncharacterized protein</fullName>
    </submittedName>
</protein>
<sequence>MVMSLDCIRSDLTVGLTIYGATESRLSTSRNSGACPPLNAILHRKPVLTGLELFSLNELFTKKKGKSQKQAYLAGYRGTSRSSIEEPAGSAEEESFLDSVRHQFANRRWVRTTRGSSRRLVKIENLERLSESDPKIMANNASHRGTRNPLYDEDNEESTGFNHELNPTAPINQQLSNKAVSRQLVEIAQMLAQLTLQVAIEKTLAARATQRTNPPSTTPTQGTQIHNYKANQE</sequence>
<feature type="compositionally biased region" description="Polar residues" evidence="1">
    <location>
        <begin position="209"/>
        <end position="233"/>
    </location>
</feature>
<accession>A0A4S4EFM4</accession>
<dbReference type="Proteomes" id="UP000306102">
    <property type="component" value="Unassembled WGS sequence"/>
</dbReference>
<comment type="caution">
    <text evidence="2">The sequence shown here is derived from an EMBL/GenBank/DDBJ whole genome shotgun (WGS) entry which is preliminary data.</text>
</comment>
<feature type="region of interest" description="Disordered" evidence="1">
    <location>
        <begin position="207"/>
        <end position="233"/>
    </location>
</feature>
<reference evidence="2 3" key="1">
    <citation type="journal article" date="2018" name="Proc. Natl. Acad. Sci. U.S.A.">
        <title>Draft genome sequence of Camellia sinensis var. sinensis provides insights into the evolution of the tea genome and tea quality.</title>
        <authorList>
            <person name="Wei C."/>
            <person name="Yang H."/>
            <person name="Wang S."/>
            <person name="Zhao J."/>
            <person name="Liu C."/>
            <person name="Gao L."/>
            <person name="Xia E."/>
            <person name="Lu Y."/>
            <person name="Tai Y."/>
            <person name="She G."/>
            <person name="Sun J."/>
            <person name="Cao H."/>
            <person name="Tong W."/>
            <person name="Gao Q."/>
            <person name="Li Y."/>
            <person name="Deng W."/>
            <person name="Jiang X."/>
            <person name="Wang W."/>
            <person name="Chen Q."/>
            <person name="Zhang S."/>
            <person name="Li H."/>
            <person name="Wu J."/>
            <person name="Wang P."/>
            <person name="Li P."/>
            <person name="Shi C."/>
            <person name="Zheng F."/>
            <person name="Jian J."/>
            <person name="Huang B."/>
            <person name="Shan D."/>
            <person name="Shi M."/>
            <person name="Fang C."/>
            <person name="Yue Y."/>
            <person name="Li F."/>
            <person name="Li D."/>
            <person name="Wei S."/>
            <person name="Han B."/>
            <person name="Jiang C."/>
            <person name="Yin Y."/>
            <person name="Xia T."/>
            <person name="Zhang Z."/>
            <person name="Bennetzen J.L."/>
            <person name="Zhao S."/>
            <person name="Wan X."/>
        </authorList>
    </citation>
    <scope>NUCLEOTIDE SEQUENCE [LARGE SCALE GENOMIC DNA]</scope>
    <source>
        <strain evidence="3">cv. Shuchazao</strain>
        <tissue evidence="2">Leaf</tissue>
    </source>
</reference>
<name>A0A4S4EFM4_CAMSN</name>
<evidence type="ECO:0000256" key="1">
    <source>
        <dbReference type="SAM" id="MobiDB-lite"/>
    </source>
</evidence>
<dbReference type="EMBL" id="SDRB02004871">
    <property type="protein sequence ID" value="THG15218.1"/>
    <property type="molecule type" value="Genomic_DNA"/>
</dbReference>
<evidence type="ECO:0000313" key="2">
    <source>
        <dbReference type="EMBL" id="THG15218.1"/>
    </source>
</evidence>
<gene>
    <name evidence="2" type="ORF">TEA_019291</name>
</gene>
<organism evidence="2 3">
    <name type="scientific">Camellia sinensis var. sinensis</name>
    <name type="common">China tea</name>
    <dbReference type="NCBI Taxonomy" id="542762"/>
    <lineage>
        <taxon>Eukaryota</taxon>
        <taxon>Viridiplantae</taxon>
        <taxon>Streptophyta</taxon>
        <taxon>Embryophyta</taxon>
        <taxon>Tracheophyta</taxon>
        <taxon>Spermatophyta</taxon>
        <taxon>Magnoliopsida</taxon>
        <taxon>eudicotyledons</taxon>
        <taxon>Gunneridae</taxon>
        <taxon>Pentapetalae</taxon>
        <taxon>asterids</taxon>
        <taxon>Ericales</taxon>
        <taxon>Theaceae</taxon>
        <taxon>Camellia</taxon>
    </lineage>
</organism>
<keyword evidence="3" id="KW-1185">Reference proteome</keyword>
<dbReference type="AlphaFoldDB" id="A0A4S4EFM4"/>
<proteinExistence type="predicted"/>